<sequence length="361" mass="40183">MTTERFYSVIKGTGSYIPSKRVMNEDFLEHEFYDSSGEKLNKPNQEIIEKFEAITTIQERRYVNDDQSTSDIAYLASEKAIEDADIDKETLDYIIVGHNFAESKIGNNRMEQIPTLAARVKQKLGIENPATVAYDLPFGCPGWVQGMIQADYYIRSGDAKRVLVIGADVLSRVCDPHDRDSMIYADGAGATILESYNGSEPKGILAHGTRSDTIEHANMLFMGPSYNKDTSEPDNIYLKMFGRKLYQYALENVPTAIQACLEKSGTHLSEIKKILIHQANGKMDEAILKRLYKLYDIPVVATEIMPMTIEKFGNSSTATVPTLLDLILRGQVDGHSIEKGDKVVLASVGAGMNINAIVYQM</sequence>
<proteinExistence type="predicted"/>
<evidence type="ECO:0000259" key="3">
    <source>
        <dbReference type="Pfam" id="PF08541"/>
    </source>
</evidence>
<dbReference type="Proteomes" id="UP000474296">
    <property type="component" value="Unassembled WGS sequence"/>
</dbReference>
<keyword evidence="1" id="KW-0808">Transferase</keyword>
<dbReference type="EMBL" id="JAABOQ010000001">
    <property type="protein sequence ID" value="NER15647.1"/>
    <property type="molecule type" value="Genomic_DNA"/>
</dbReference>
<evidence type="ECO:0000313" key="6">
    <source>
        <dbReference type="Proteomes" id="UP000474296"/>
    </source>
</evidence>
<dbReference type="Pfam" id="PF08541">
    <property type="entry name" value="ACP_syn_III_C"/>
    <property type="match status" value="1"/>
</dbReference>
<dbReference type="CDD" id="cd00830">
    <property type="entry name" value="KAS_III"/>
    <property type="match status" value="1"/>
</dbReference>
<gene>
    <name evidence="5" type="ORF">GWK10_00395</name>
</gene>
<keyword evidence="6" id="KW-1185">Reference proteome</keyword>
<name>A0A6M0CJM3_9FLAO</name>
<dbReference type="AlphaFoldDB" id="A0A6M0CJM3"/>
<feature type="domain" description="Beta-ketoacyl-[acyl-carrier-protein] synthase III N-terminal" evidence="4">
    <location>
        <begin position="134"/>
        <end position="207"/>
    </location>
</feature>
<dbReference type="GO" id="GO:0006633">
    <property type="term" value="P:fatty acid biosynthetic process"/>
    <property type="evidence" value="ECO:0007669"/>
    <property type="project" value="InterPro"/>
</dbReference>
<dbReference type="GO" id="GO:0004315">
    <property type="term" value="F:3-oxoacyl-[acyl-carrier-protein] synthase activity"/>
    <property type="evidence" value="ECO:0007669"/>
    <property type="project" value="InterPro"/>
</dbReference>
<evidence type="ECO:0000259" key="4">
    <source>
        <dbReference type="Pfam" id="PF08545"/>
    </source>
</evidence>
<dbReference type="PANTHER" id="PTHR34069">
    <property type="entry name" value="3-OXOACYL-[ACYL-CARRIER-PROTEIN] SYNTHASE 3"/>
    <property type="match status" value="1"/>
</dbReference>
<evidence type="ECO:0000256" key="2">
    <source>
        <dbReference type="ARBA" id="ARBA00023315"/>
    </source>
</evidence>
<evidence type="ECO:0000313" key="5">
    <source>
        <dbReference type="EMBL" id="NER15647.1"/>
    </source>
</evidence>
<accession>A0A6M0CJM3</accession>
<dbReference type="InterPro" id="IPR013751">
    <property type="entry name" value="ACP_syn_III_N"/>
</dbReference>
<dbReference type="GO" id="GO:0044550">
    <property type="term" value="P:secondary metabolite biosynthetic process"/>
    <property type="evidence" value="ECO:0007669"/>
    <property type="project" value="TreeGrafter"/>
</dbReference>
<comment type="caution">
    <text evidence="5">The sequence shown here is derived from an EMBL/GenBank/DDBJ whole genome shotgun (WGS) entry which is preliminary data.</text>
</comment>
<feature type="domain" description="Beta-ketoacyl-[acyl-carrier-protein] synthase III C-terminal" evidence="3">
    <location>
        <begin position="261"/>
        <end position="360"/>
    </location>
</feature>
<keyword evidence="2" id="KW-0012">Acyltransferase</keyword>
<evidence type="ECO:0000256" key="1">
    <source>
        <dbReference type="ARBA" id="ARBA00022679"/>
    </source>
</evidence>
<organism evidence="5 6">
    <name type="scientific">Spongiivirga citrea</name>
    <dbReference type="NCBI Taxonomy" id="1481457"/>
    <lineage>
        <taxon>Bacteria</taxon>
        <taxon>Pseudomonadati</taxon>
        <taxon>Bacteroidota</taxon>
        <taxon>Flavobacteriia</taxon>
        <taxon>Flavobacteriales</taxon>
        <taxon>Flavobacteriaceae</taxon>
        <taxon>Spongiivirga</taxon>
    </lineage>
</organism>
<protein>
    <submittedName>
        <fullName evidence="5">Ketoacyl-ACP synthase III</fullName>
    </submittedName>
</protein>
<dbReference type="SUPFAM" id="SSF53901">
    <property type="entry name" value="Thiolase-like"/>
    <property type="match status" value="1"/>
</dbReference>
<dbReference type="RefSeq" id="WP_164028924.1">
    <property type="nucleotide sequence ID" value="NZ_JAABOQ010000001.1"/>
</dbReference>
<dbReference type="InterPro" id="IPR016039">
    <property type="entry name" value="Thiolase-like"/>
</dbReference>
<dbReference type="Pfam" id="PF08545">
    <property type="entry name" value="ACP_syn_III"/>
    <property type="match status" value="1"/>
</dbReference>
<dbReference type="PANTHER" id="PTHR34069:SF3">
    <property type="entry name" value="ACYL-COA:ACYL-COA ALKYLTRANSFERASE"/>
    <property type="match status" value="1"/>
</dbReference>
<dbReference type="Gene3D" id="3.40.47.10">
    <property type="match status" value="2"/>
</dbReference>
<dbReference type="InterPro" id="IPR013747">
    <property type="entry name" value="ACP_syn_III_C"/>
</dbReference>
<reference evidence="5 6" key="1">
    <citation type="submission" date="2020-01" db="EMBL/GenBank/DDBJ databases">
        <title>Spongiivirga citrea KCTC 32990T.</title>
        <authorList>
            <person name="Wang G."/>
        </authorList>
    </citation>
    <scope>NUCLEOTIDE SEQUENCE [LARGE SCALE GENOMIC DNA]</scope>
    <source>
        <strain evidence="5 6">KCTC 32990</strain>
    </source>
</reference>